<feature type="compositionally biased region" description="Polar residues" evidence="1">
    <location>
        <begin position="264"/>
        <end position="275"/>
    </location>
</feature>
<dbReference type="PANTHER" id="PTHR38848:SF3">
    <property type="entry name" value="G-PROTEIN COUPLED RECEPTORS FAMILY 3 PROFILE DOMAIN-CONTAINING PROTEIN"/>
    <property type="match status" value="1"/>
</dbReference>
<feature type="transmembrane region" description="Helical" evidence="2">
    <location>
        <begin position="138"/>
        <end position="163"/>
    </location>
</feature>
<evidence type="ECO:0000256" key="1">
    <source>
        <dbReference type="SAM" id="MobiDB-lite"/>
    </source>
</evidence>
<dbReference type="Proteomes" id="UP000266234">
    <property type="component" value="Unassembled WGS sequence"/>
</dbReference>
<feature type="region of interest" description="Disordered" evidence="1">
    <location>
        <begin position="242"/>
        <end position="275"/>
    </location>
</feature>
<sequence>MESISALEPRHKHQAHIPKEVPQAGDAMALLVTLASTTLLSIFIYKKVTRIQSWEKLPLASWRKYSYSIDALIYVFLVEKAHAVQSSRTRRRDSKLYLFNIITLLVGYFIVAVMNFYYRFARLIDGTCYIGMERISMIPLIAFDFIINIYLTILFLLPLTNLYSFKKKPQANSNNSANNRLRTVAWRTFIGACCTLTSSVVNLTVIMVLVGEPGWLCFMLCNSDVLFSAIVIQWVTSGEGGSGSSQSLSPSKQPSSSGRSASQHTGSMRSRNNGNHHYDLDDEIHLITSPSVKSSTTKSHVADGVLVTTTTEYETRSTTDDRESLGDSQLDFPPLNVSRDINMSELEQTHVRGTNK</sequence>
<feature type="region of interest" description="Disordered" evidence="1">
    <location>
        <begin position="312"/>
        <end position="336"/>
    </location>
</feature>
<reference evidence="3 4" key="1">
    <citation type="journal article" date="2018" name="PLoS Pathog.">
        <title>Evolution of structural diversity of trichothecenes, a family of toxins produced by plant pathogenic and entomopathogenic fungi.</title>
        <authorList>
            <person name="Proctor R.H."/>
            <person name="McCormick S.P."/>
            <person name="Kim H.S."/>
            <person name="Cardoza R.E."/>
            <person name="Stanley A.M."/>
            <person name="Lindo L."/>
            <person name="Kelly A."/>
            <person name="Brown D.W."/>
            <person name="Lee T."/>
            <person name="Vaughan M.M."/>
            <person name="Alexander N.J."/>
            <person name="Busman M."/>
            <person name="Gutierrez S."/>
        </authorList>
    </citation>
    <scope>NUCLEOTIDE SEQUENCE [LARGE SCALE GENOMIC DNA]</scope>
    <source>
        <strain evidence="3 4">NRRL 20695</strain>
    </source>
</reference>
<feature type="compositionally biased region" description="Basic and acidic residues" evidence="1">
    <location>
        <begin position="313"/>
        <end position="325"/>
    </location>
</feature>
<feature type="compositionally biased region" description="Low complexity" evidence="1">
    <location>
        <begin position="244"/>
        <end position="263"/>
    </location>
</feature>
<evidence type="ECO:0000313" key="4">
    <source>
        <dbReference type="Proteomes" id="UP000266234"/>
    </source>
</evidence>
<feature type="transmembrane region" description="Helical" evidence="2">
    <location>
        <begin position="27"/>
        <end position="45"/>
    </location>
</feature>
<dbReference type="AlphaFoldDB" id="A0A395T3Q3"/>
<dbReference type="EMBL" id="PXOG01000056">
    <property type="protein sequence ID" value="RGP78962.1"/>
    <property type="molecule type" value="Genomic_DNA"/>
</dbReference>
<evidence type="ECO:0000313" key="3">
    <source>
        <dbReference type="EMBL" id="RGP78962.1"/>
    </source>
</evidence>
<feature type="transmembrane region" description="Helical" evidence="2">
    <location>
        <begin position="96"/>
        <end position="118"/>
    </location>
</feature>
<comment type="caution">
    <text evidence="3">The sequence shown here is derived from an EMBL/GenBank/DDBJ whole genome shotgun (WGS) entry which is preliminary data.</text>
</comment>
<proteinExistence type="predicted"/>
<keyword evidence="2" id="KW-1133">Transmembrane helix</keyword>
<dbReference type="OrthoDB" id="3210850at2759"/>
<name>A0A395T3Q3_9HYPO</name>
<gene>
    <name evidence="3" type="ORF">FLONG3_2868</name>
</gene>
<dbReference type="PANTHER" id="PTHR38848">
    <property type="entry name" value="G-PROTEIN COUPLED RECEPTORS FAMILY 3 PROFILE DOMAIN-CONTAINING PROTEIN"/>
    <property type="match status" value="1"/>
</dbReference>
<keyword evidence="4" id="KW-1185">Reference proteome</keyword>
<evidence type="ECO:0000256" key="2">
    <source>
        <dbReference type="SAM" id="Phobius"/>
    </source>
</evidence>
<keyword evidence="2" id="KW-0472">Membrane</keyword>
<organism evidence="3 4">
    <name type="scientific">Fusarium longipes</name>
    <dbReference type="NCBI Taxonomy" id="694270"/>
    <lineage>
        <taxon>Eukaryota</taxon>
        <taxon>Fungi</taxon>
        <taxon>Dikarya</taxon>
        <taxon>Ascomycota</taxon>
        <taxon>Pezizomycotina</taxon>
        <taxon>Sordariomycetes</taxon>
        <taxon>Hypocreomycetidae</taxon>
        <taxon>Hypocreales</taxon>
        <taxon>Nectriaceae</taxon>
        <taxon>Fusarium</taxon>
    </lineage>
</organism>
<feature type="transmembrane region" description="Helical" evidence="2">
    <location>
        <begin position="184"/>
        <end position="209"/>
    </location>
</feature>
<keyword evidence="2" id="KW-0812">Transmembrane</keyword>
<protein>
    <submittedName>
        <fullName evidence="3">Uncharacterized protein</fullName>
    </submittedName>
</protein>
<accession>A0A395T3Q3</accession>